<dbReference type="InterPro" id="IPR045338">
    <property type="entry name" value="DUF6535"/>
</dbReference>
<keyword evidence="5" id="KW-1185">Reference proteome</keyword>
<dbReference type="GeneID" id="85351548"/>
<dbReference type="AlphaFoldDB" id="A0AA39JME8"/>
<evidence type="ECO:0000313" key="5">
    <source>
        <dbReference type="Proteomes" id="UP001175211"/>
    </source>
</evidence>
<feature type="transmembrane region" description="Helical" evidence="2">
    <location>
        <begin position="54"/>
        <end position="72"/>
    </location>
</feature>
<feature type="transmembrane region" description="Helical" evidence="2">
    <location>
        <begin position="126"/>
        <end position="149"/>
    </location>
</feature>
<comment type="caution">
    <text evidence="4">The sequence shown here is derived from an EMBL/GenBank/DDBJ whole genome shotgun (WGS) entry which is preliminary data.</text>
</comment>
<feature type="non-terminal residue" evidence="4">
    <location>
        <position position="212"/>
    </location>
</feature>
<dbReference type="RefSeq" id="XP_060325469.1">
    <property type="nucleotide sequence ID" value="XM_060468000.1"/>
</dbReference>
<name>A0AA39JME8_ARMTA</name>
<evidence type="ECO:0000313" key="4">
    <source>
        <dbReference type="EMBL" id="KAK0445328.1"/>
    </source>
</evidence>
<dbReference type="EMBL" id="JAUEPS010000050">
    <property type="protein sequence ID" value="KAK0445328.1"/>
    <property type="molecule type" value="Genomic_DNA"/>
</dbReference>
<evidence type="ECO:0000256" key="2">
    <source>
        <dbReference type="SAM" id="Phobius"/>
    </source>
</evidence>
<reference evidence="4" key="1">
    <citation type="submission" date="2023-06" db="EMBL/GenBank/DDBJ databases">
        <authorList>
            <consortium name="Lawrence Berkeley National Laboratory"/>
            <person name="Ahrendt S."/>
            <person name="Sahu N."/>
            <person name="Indic B."/>
            <person name="Wong-Bajracharya J."/>
            <person name="Merenyi Z."/>
            <person name="Ke H.-M."/>
            <person name="Monk M."/>
            <person name="Kocsube S."/>
            <person name="Drula E."/>
            <person name="Lipzen A."/>
            <person name="Balint B."/>
            <person name="Henrissat B."/>
            <person name="Andreopoulos B."/>
            <person name="Martin F.M."/>
            <person name="Harder C.B."/>
            <person name="Rigling D."/>
            <person name="Ford K.L."/>
            <person name="Foster G.D."/>
            <person name="Pangilinan J."/>
            <person name="Papanicolaou A."/>
            <person name="Barry K."/>
            <person name="LaButti K."/>
            <person name="Viragh M."/>
            <person name="Koriabine M."/>
            <person name="Yan M."/>
            <person name="Riley R."/>
            <person name="Champramary S."/>
            <person name="Plett K.L."/>
            <person name="Tsai I.J."/>
            <person name="Slot J."/>
            <person name="Sipos G."/>
            <person name="Plett J."/>
            <person name="Nagy L.G."/>
            <person name="Grigoriev I.V."/>
        </authorList>
    </citation>
    <scope>NUCLEOTIDE SEQUENCE</scope>
    <source>
        <strain evidence="4">CCBAS 213</strain>
    </source>
</reference>
<dbReference type="Proteomes" id="UP001175211">
    <property type="component" value="Unassembled WGS sequence"/>
</dbReference>
<sequence length="212" mass="23652">MNEEDHADDYEKRYPEDPPGSECSPTARVWRMFIDECQSFDAERIGGLKENVEVLLVFAGLFSAVVATFVAQTSQNLQADYSEISALLLFEMVNIQRAIINGVAISTVPASPLNPNSLFIPTTSDIWVNGLWFVSLSLSLITALVAVLAKQWIRQHMLPSSGTPRDRCRIRQFRYVGFEAWHVPLIVGILPFLLHISLAVFLAGLVVFLMAL</sequence>
<keyword evidence="2" id="KW-1133">Transmembrane helix</keyword>
<accession>A0AA39JME8</accession>
<feature type="region of interest" description="Disordered" evidence="1">
    <location>
        <begin position="1"/>
        <end position="23"/>
    </location>
</feature>
<dbReference type="Pfam" id="PF20153">
    <property type="entry name" value="DUF6535"/>
    <property type="match status" value="1"/>
</dbReference>
<evidence type="ECO:0000259" key="3">
    <source>
        <dbReference type="Pfam" id="PF20153"/>
    </source>
</evidence>
<protein>
    <recommendedName>
        <fullName evidence="3">DUF6535 domain-containing protein</fullName>
    </recommendedName>
</protein>
<keyword evidence="2" id="KW-0472">Membrane</keyword>
<feature type="transmembrane region" description="Helical" evidence="2">
    <location>
        <begin position="181"/>
        <end position="211"/>
    </location>
</feature>
<evidence type="ECO:0000256" key="1">
    <source>
        <dbReference type="SAM" id="MobiDB-lite"/>
    </source>
</evidence>
<keyword evidence="2" id="KW-0812">Transmembrane</keyword>
<organism evidence="4 5">
    <name type="scientific">Armillaria tabescens</name>
    <name type="common">Ringless honey mushroom</name>
    <name type="synonym">Agaricus tabescens</name>
    <dbReference type="NCBI Taxonomy" id="1929756"/>
    <lineage>
        <taxon>Eukaryota</taxon>
        <taxon>Fungi</taxon>
        <taxon>Dikarya</taxon>
        <taxon>Basidiomycota</taxon>
        <taxon>Agaricomycotina</taxon>
        <taxon>Agaricomycetes</taxon>
        <taxon>Agaricomycetidae</taxon>
        <taxon>Agaricales</taxon>
        <taxon>Marasmiineae</taxon>
        <taxon>Physalacriaceae</taxon>
        <taxon>Desarmillaria</taxon>
    </lineage>
</organism>
<proteinExistence type="predicted"/>
<feature type="domain" description="DUF6535" evidence="3">
    <location>
        <begin position="30"/>
        <end position="210"/>
    </location>
</feature>
<gene>
    <name evidence="4" type="ORF">EV420DRAFT_1277072</name>
</gene>